<keyword evidence="6" id="KW-0653">Protein transport</keyword>
<evidence type="ECO:0000256" key="3">
    <source>
        <dbReference type="ARBA" id="ARBA00022692"/>
    </source>
</evidence>
<dbReference type="Proteomes" id="UP000585050">
    <property type="component" value="Unassembled WGS sequence"/>
</dbReference>
<sequence length="194" mass="21372">MTSVTNILYWISTGLLIPVIAILLFSFVKSLLLLGGFFGMFINRLKYTKEQKEMIGKLNKDISLLDSLTSLKGNKQFSIHLERIVEAEGDEVVSEKSLADFEVYSEKELSSSKSLGRIGPMIGLMGTLIPMGPALAGLASGDIASMAQNMQVAFSTTVVGIFIGGIGYVTQLVKQRWFVEDLNNLEYIHKLTTR</sequence>
<feature type="domain" description="MotA/TolQ/ExbB proton channel" evidence="8">
    <location>
        <begin position="86"/>
        <end position="166"/>
    </location>
</feature>
<dbReference type="GO" id="GO:0017038">
    <property type="term" value="P:protein import"/>
    <property type="evidence" value="ECO:0007669"/>
    <property type="project" value="TreeGrafter"/>
</dbReference>
<comment type="similarity">
    <text evidence="6">Belongs to the exbB/tolQ family.</text>
</comment>
<evidence type="ECO:0000256" key="6">
    <source>
        <dbReference type="RuleBase" id="RU004057"/>
    </source>
</evidence>
<keyword evidence="2" id="KW-1003">Cell membrane</keyword>
<comment type="caution">
    <text evidence="9">The sequence shown here is derived from an EMBL/GenBank/DDBJ whole genome shotgun (WGS) entry which is preliminary data.</text>
</comment>
<dbReference type="PANTHER" id="PTHR30625">
    <property type="entry name" value="PROTEIN TOLQ"/>
    <property type="match status" value="1"/>
</dbReference>
<reference evidence="9 10" key="1">
    <citation type="submission" date="2020-04" db="EMBL/GenBank/DDBJ databases">
        <title>Flammeovirga sp. SR4, a novel species isolated from seawater.</title>
        <authorList>
            <person name="Wang X."/>
        </authorList>
    </citation>
    <scope>NUCLEOTIDE SEQUENCE [LARGE SCALE GENOMIC DNA]</scope>
    <source>
        <strain evidence="9 10">SR4</strain>
    </source>
</reference>
<organism evidence="9 10">
    <name type="scientific">Flammeovirga agarivorans</name>
    <dbReference type="NCBI Taxonomy" id="2726742"/>
    <lineage>
        <taxon>Bacteria</taxon>
        <taxon>Pseudomonadati</taxon>
        <taxon>Bacteroidota</taxon>
        <taxon>Cytophagia</taxon>
        <taxon>Cytophagales</taxon>
        <taxon>Flammeovirgaceae</taxon>
        <taxon>Flammeovirga</taxon>
    </lineage>
</organism>
<feature type="transmembrane region" description="Helical" evidence="7">
    <location>
        <begin position="152"/>
        <end position="170"/>
    </location>
</feature>
<keyword evidence="3 7" id="KW-0812">Transmembrane</keyword>
<comment type="subcellular location">
    <subcellularLocation>
        <location evidence="1">Cell membrane</location>
        <topology evidence="1">Multi-pass membrane protein</topology>
    </subcellularLocation>
    <subcellularLocation>
        <location evidence="6">Membrane</location>
        <topology evidence="6">Multi-pass membrane protein</topology>
    </subcellularLocation>
</comment>
<dbReference type="RefSeq" id="WP_168882196.1">
    <property type="nucleotide sequence ID" value="NZ_JABAIL010000003.1"/>
</dbReference>
<feature type="transmembrane region" description="Helical" evidence="7">
    <location>
        <begin position="15"/>
        <end position="42"/>
    </location>
</feature>
<gene>
    <name evidence="9" type="ORF">HGP29_09680</name>
</gene>
<dbReference type="EMBL" id="JABAIL010000003">
    <property type="protein sequence ID" value="NLR91476.1"/>
    <property type="molecule type" value="Genomic_DNA"/>
</dbReference>
<evidence type="ECO:0000256" key="5">
    <source>
        <dbReference type="ARBA" id="ARBA00023136"/>
    </source>
</evidence>
<keyword evidence="6" id="KW-0813">Transport</keyword>
<keyword evidence="4 7" id="KW-1133">Transmembrane helix</keyword>
<dbReference type="InterPro" id="IPR050790">
    <property type="entry name" value="ExbB/TolQ_transport"/>
</dbReference>
<proteinExistence type="inferred from homology"/>
<evidence type="ECO:0000313" key="10">
    <source>
        <dbReference type="Proteomes" id="UP000585050"/>
    </source>
</evidence>
<protein>
    <submittedName>
        <fullName evidence="9">MotA/TolQ/ExbB proton channel family protein</fullName>
    </submittedName>
</protein>
<keyword evidence="5 7" id="KW-0472">Membrane</keyword>
<dbReference type="Pfam" id="PF01618">
    <property type="entry name" value="MotA_ExbB"/>
    <property type="match status" value="1"/>
</dbReference>
<dbReference type="InterPro" id="IPR002898">
    <property type="entry name" value="MotA_ExbB_proton_chnl"/>
</dbReference>
<evidence type="ECO:0000256" key="7">
    <source>
        <dbReference type="SAM" id="Phobius"/>
    </source>
</evidence>
<evidence type="ECO:0000256" key="1">
    <source>
        <dbReference type="ARBA" id="ARBA00004651"/>
    </source>
</evidence>
<evidence type="ECO:0000256" key="2">
    <source>
        <dbReference type="ARBA" id="ARBA00022475"/>
    </source>
</evidence>
<dbReference type="PANTHER" id="PTHR30625:SF3">
    <property type="entry name" value="TOL-PAL SYSTEM PROTEIN TOLQ"/>
    <property type="match status" value="1"/>
</dbReference>
<name>A0A7X8SJQ3_9BACT</name>
<evidence type="ECO:0000256" key="4">
    <source>
        <dbReference type="ARBA" id="ARBA00022989"/>
    </source>
</evidence>
<accession>A0A7X8SJQ3</accession>
<keyword evidence="10" id="KW-1185">Reference proteome</keyword>
<evidence type="ECO:0000313" key="9">
    <source>
        <dbReference type="EMBL" id="NLR91476.1"/>
    </source>
</evidence>
<feature type="transmembrane region" description="Helical" evidence="7">
    <location>
        <begin position="121"/>
        <end position="140"/>
    </location>
</feature>
<dbReference type="AlphaFoldDB" id="A0A7X8SJQ3"/>
<evidence type="ECO:0000259" key="8">
    <source>
        <dbReference type="Pfam" id="PF01618"/>
    </source>
</evidence>
<dbReference type="GO" id="GO:0005886">
    <property type="term" value="C:plasma membrane"/>
    <property type="evidence" value="ECO:0007669"/>
    <property type="project" value="UniProtKB-SubCell"/>
</dbReference>